<dbReference type="RefSeq" id="WP_089358113.1">
    <property type="nucleotide sequence ID" value="NZ_FZPD01000006.1"/>
</dbReference>
<proteinExistence type="predicted"/>
<dbReference type="PROSITE" id="PS50093">
    <property type="entry name" value="PKD"/>
    <property type="match status" value="1"/>
</dbReference>
<sequence>MKKFNFLNVSRAVMAFALLIVFTSCSDDDGGSTIEDPIASFQFAVSSENFLEVSFTNFSQNATAYAWDFGDQAGVSTDAEPTYTYSAAGTYTVTLVAANEAGATSTFSEEVSITDPNSALALLAGTDSKTWKLFREGTSMSLGPNADDPAAWWPGLTNDGSRPCLYRQTFTFTRDGSYIFDDMGEFWAEFGVFNNVEGCDSNVRAESCFEATAANMVNACGDDVSAWLSGTHSYSYEPTANTITLSGEGAWMGIPKLGNDGAGNIVPVSEVTFKATIIQETGYDVLKLEFDYGDAGYWPVYYVNYSDASLEPELVTEATEFGEDLDNITPTSMSHTFESETSFEHLGTIAGASTIEVGADDPTDASAAKVGQFNRTDAQFQEAQFTGNPDPKDITFTNLTTISLEVYLPSTNDYTGSLTKKVVVGFADQSATEQWWTDLYQYESAELATDEWVTVSFQIDAPSFVSAGDGSTPFDREDLDMFYVQIGGGDHTTTGTFYVRNLIID</sequence>
<dbReference type="EMBL" id="FZPD01000006">
    <property type="protein sequence ID" value="SNT34707.1"/>
    <property type="molecule type" value="Genomic_DNA"/>
</dbReference>
<keyword evidence="4" id="KW-1185">Reference proteome</keyword>
<evidence type="ECO:0000313" key="4">
    <source>
        <dbReference type="Proteomes" id="UP000198393"/>
    </source>
</evidence>
<dbReference type="InterPro" id="IPR000601">
    <property type="entry name" value="PKD_dom"/>
</dbReference>
<keyword evidence="1" id="KW-0732">Signal</keyword>
<dbReference type="OrthoDB" id="753168at2"/>
<feature type="chain" id="PRO_5011992011" evidence="1">
    <location>
        <begin position="27"/>
        <end position="505"/>
    </location>
</feature>
<accession>A0A239LVL2</accession>
<dbReference type="Pfam" id="PF18911">
    <property type="entry name" value="PKD_4"/>
    <property type="match status" value="1"/>
</dbReference>
<evidence type="ECO:0000256" key="1">
    <source>
        <dbReference type="SAM" id="SignalP"/>
    </source>
</evidence>
<reference evidence="3 4" key="1">
    <citation type="submission" date="2017-06" db="EMBL/GenBank/DDBJ databases">
        <authorList>
            <person name="Kim H.J."/>
            <person name="Triplett B.A."/>
        </authorList>
    </citation>
    <scope>NUCLEOTIDE SEQUENCE [LARGE SCALE GENOMIC DNA]</scope>
    <source>
        <strain evidence="3 4">DSM 19307</strain>
    </source>
</reference>
<name>A0A239LVL2_EKHLU</name>
<protein>
    <submittedName>
        <fullName evidence="3">PKD domain-containing protein</fullName>
    </submittedName>
</protein>
<evidence type="ECO:0000259" key="2">
    <source>
        <dbReference type="PROSITE" id="PS50093"/>
    </source>
</evidence>
<dbReference type="PROSITE" id="PS51257">
    <property type="entry name" value="PROKAR_LIPOPROTEIN"/>
    <property type="match status" value="1"/>
</dbReference>
<dbReference type="CDD" id="cd00146">
    <property type="entry name" value="PKD"/>
    <property type="match status" value="1"/>
</dbReference>
<dbReference type="InterPro" id="IPR022409">
    <property type="entry name" value="PKD/Chitinase_dom"/>
</dbReference>
<dbReference type="SMART" id="SM00089">
    <property type="entry name" value="PKD"/>
    <property type="match status" value="1"/>
</dbReference>
<feature type="signal peptide" evidence="1">
    <location>
        <begin position="1"/>
        <end position="26"/>
    </location>
</feature>
<organism evidence="3 4">
    <name type="scientific">Ekhidna lutea</name>
    <dbReference type="NCBI Taxonomy" id="447679"/>
    <lineage>
        <taxon>Bacteria</taxon>
        <taxon>Pseudomonadati</taxon>
        <taxon>Bacteroidota</taxon>
        <taxon>Cytophagia</taxon>
        <taxon>Cytophagales</taxon>
        <taxon>Reichenbachiellaceae</taxon>
        <taxon>Ekhidna</taxon>
    </lineage>
</organism>
<dbReference type="InterPro" id="IPR035986">
    <property type="entry name" value="PKD_dom_sf"/>
</dbReference>
<gene>
    <name evidence="3" type="ORF">SAMN05421640_3438</name>
</gene>
<feature type="domain" description="PKD" evidence="2">
    <location>
        <begin position="59"/>
        <end position="120"/>
    </location>
</feature>
<dbReference type="SUPFAM" id="SSF49299">
    <property type="entry name" value="PKD domain"/>
    <property type="match status" value="1"/>
</dbReference>
<dbReference type="Gene3D" id="2.60.40.10">
    <property type="entry name" value="Immunoglobulins"/>
    <property type="match status" value="1"/>
</dbReference>
<dbReference type="Proteomes" id="UP000198393">
    <property type="component" value="Unassembled WGS sequence"/>
</dbReference>
<dbReference type="InterPro" id="IPR013783">
    <property type="entry name" value="Ig-like_fold"/>
</dbReference>
<evidence type="ECO:0000313" key="3">
    <source>
        <dbReference type="EMBL" id="SNT34707.1"/>
    </source>
</evidence>
<dbReference type="Gene3D" id="2.60.120.260">
    <property type="entry name" value="Galactose-binding domain-like"/>
    <property type="match status" value="1"/>
</dbReference>
<dbReference type="AlphaFoldDB" id="A0A239LVL2"/>